<protein>
    <recommendedName>
        <fullName evidence="3">Hint domain-containing protein</fullName>
    </recommendedName>
</protein>
<accession>W7V1U7</accession>
<comment type="caution">
    <text evidence="4">The sequence shown here is derived from an EMBL/GenBank/DDBJ whole genome shotgun (WGS) entry which is preliminary data.</text>
</comment>
<evidence type="ECO:0000313" key="4">
    <source>
        <dbReference type="EMBL" id="EWM54965.1"/>
    </source>
</evidence>
<dbReference type="InterPro" id="IPR056823">
    <property type="entry name" value="TEN-like_YD-shell"/>
</dbReference>
<dbReference type="InterPro" id="IPR022385">
    <property type="entry name" value="Rhs_assc_core"/>
</dbReference>
<evidence type="ECO:0000256" key="2">
    <source>
        <dbReference type="SAM" id="Phobius"/>
    </source>
</evidence>
<proteinExistence type="predicted"/>
<dbReference type="Proteomes" id="UP000019365">
    <property type="component" value="Unassembled WGS sequence"/>
</dbReference>
<dbReference type="Gene3D" id="2.170.16.10">
    <property type="entry name" value="Hedgehog/Intein (Hint) domain"/>
    <property type="match status" value="1"/>
</dbReference>
<keyword evidence="2" id="KW-0472">Membrane</keyword>
<dbReference type="PATRIC" id="fig|1341157.4.peg.306"/>
<dbReference type="InterPro" id="IPR050708">
    <property type="entry name" value="T6SS_VgrG/RHS"/>
</dbReference>
<dbReference type="eggNOG" id="COG3209">
    <property type="taxonomic scope" value="Bacteria"/>
</dbReference>
<dbReference type="InterPro" id="IPR013783">
    <property type="entry name" value="Ig-like_fold"/>
</dbReference>
<dbReference type="NCBIfam" id="TIGR01643">
    <property type="entry name" value="YD_repeat_2x"/>
    <property type="match status" value="14"/>
</dbReference>
<evidence type="ECO:0000313" key="5">
    <source>
        <dbReference type="Proteomes" id="UP000019365"/>
    </source>
</evidence>
<keyword evidence="1" id="KW-0677">Repeat</keyword>
<dbReference type="InterPro" id="IPR036844">
    <property type="entry name" value="Hint_dom_sf"/>
</dbReference>
<dbReference type="NCBIfam" id="TIGR03696">
    <property type="entry name" value="Rhs_assc_core"/>
    <property type="match status" value="1"/>
</dbReference>
<dbReference type="SUPFAM" id="SSF51294">
    <property type="entry name" value="Hedgehog/intein (Hint) domain"/>
    <property type="match status" value="1"/>
</dbReference>
<keyword evidence="2" id="KW-1133">Transmembrane helix</keyword>
<sequence length="3264" mass="361567">MSKKFFTRSLTAILSSVMTLEFGVFNMPQDVFAIDNTTSYAVYSDGDIIVNTEKGVFNGNVYSGDDFRYLGSDLCYVNKTLNADSVSDKVQVLNKEDSRVSKPDYRELLSSRVRYSDQRSGNVSLDGGVYDLSGSFRTDGGLTVNRTVFSGKGYVTAAKDIKYNALQNEEGTELFLTSTEGNITIMGSDLVMTGVIYAPKGKVEINAKNFTFNGTIVADEIELNGTNLTVNELSEEENTLLLFNPEIKISGASETHKQNRKVTLDISESFGLSDIDESSLAWDFVPEDPGSFSAVKIDETASTPLHRELIVSKPGEYNIRITGKDTDGVPFVHKEKLTITEDIAPVADFWKEFEVTGRDSDGKAKITLEDTSYSPDGDEIGSRVWSVQFDSDNDGDFSDEKEEIFSVGNETKVTYDAESVGKYKFDLHVTEIFDDTIKSLLSDDAYLVSDTSGKENKDSVIEITNDAPRSHSGISKAKNVDIVITAGNTDIDDINTLNRNIEDVKKTLESKGFSVNLTTLSTSTLTAKDTFAWKEYDHYNYKDSYLPTLDKHIIYEDNSIKMLGYSVSPLRDWLFVDDGISAKRVLSFDMVRDRTDWHSMEGGGFLFNTSIKKDEPKTDENGNEIEAREKMSGYCIILTSGGFRLIQLTDVDVENFRNGGISGAVQSVGKVLTGVRVPDVYADYNVKIVANRHVVSVYINDEKLIDNFVLPDNDTGTGFGPIICHASHACSQQSYFTFSNIRMSTVHGSELSDVLDNHEWRKSSERFVLNLSQESLYDLNDDASVGHAVKSLIENNAHFVGIGTVESKDEYQSILDSTDGTYMDWYDLIKDNDLTKKYFLNALGEKDYSVDDMITTSDEIVYDNYYDDSENDPIGEQNWTYDLDASVYENSKGTTGVSQSAEPLTYLEATGLYKITSLLRDDPTNNNKYLDSYKKWSNEVQWTDGLYVHSKPVAEVSSEIFKTDNANKYVCELSFNAYDTDALSKADKGIKEELKEWKRISDKEWIKGTVPKTIDAGEVYLQKYAVRDEQGAWSDTAVEIIYGEKNENTDVFKDDKPPVVKLTLSDENPCLGDTILVTVTATDDTEIATVKTSMNGNVLSNYQGSFVYECKNVGEFVFTSVAEDIGHNTSTAEVKLVVEDRRDLICPEIKIDTKTGIAAEDGKVTVKGSITDNVKLDNYFAELKAPDETEYTKIYTSDEEVSEDTVVTFDTDGKAGKYSLRITAVDTAGNASYSNIDITVSEDESCKSSQSVSNEKAKPEQWTNTPADISITASKDVAEVGEVVTLTIDAEDKDGLTAVKIFKDNRQVAEGTGQIRFTETEPKTVVIKVETTDRFGRHDTATKEISFADSADRTLPIAEITSPEASSEVSGKVSIKGSAYDEEGLRGYKLEYKQQNTSAYKLITSSLNERKDAELGVWDTYALDNGVYDIKLTVTDNGGNITECTGQYTVKNGKEAPAEQVNEELIVFSKPESSVTADGVIKIEAKADSSLNGRDYEVTVRRADGNGAQKEVKSGKLDGNGNISASVDTSMFDEGDYIVTVSVKVPDGDSVKKDTRVTVKHDYEKADEDVVCTIVSPKHNDEITAPAEIKADVSENTFIRYKFEYAPVGTEDFILFEKGSVSGSEIIGKLDPTLMENGFYDIRLTAYGDGIKAEDTVTVEVSGNMKIGNFTISFADLDFKAGEVPVTMIRTYDSRRKDIKGEFGYGWDLSFENVKLYINSDQSDFWEEARSSSFFVTKYVIQETKQHKIKIDLGNGISEEFVMQLSPAQQVLIPQHYGLTMTYVPTNGSGSTLVPCDMSPSELFYDSGRLLNSEFEDYDPQRFVYTRPDGTQYVIDAKQGLMSVTTTTGETISFGKNGVTSSDGKSISFLYDEEGRIAEASDSTGKKLTYEYDVFGDLVCVTDQTGSTTKFTYKKHYLSEIYDARGVMISRNEYDNEGRLTKSVDANGNEIAYEHDIDGREEVVTDRNGGVTRYIYDEKGNILSQTDANGNTVKNTYDSNGNLASKTDALGNTTNYKYDTMGNMLTLTDAEGHTITNEYNSKGLLTSINSTGIDALKIRYTDDGLTSGTTDAMGNEINYEYDSNKRLKSVTDEIGTYMNMTYDSKGNVKSVTNGAGAVAEFSYDAEGKCISKTLYYTSDGASKSVTENYVYDDKGHLIKTIDSEGNIVSNEYNSIDKISVATDEKGRQTSYDYDNLGNLTKIRYSDGTTEIFTYDKEGNNLSATDRLGRKVTMEYDKVGNLISKTYPNGKAVTYEYDANYNLVSSTDTRGAVTKYEYDKIGNNTAIIDALGNKTSFAYNEHGLLGSMTDAKGNKFTYSYDDNGNRTKTAYPDGSSVSTEYDARGRVTSQTDQNGYVTSYKYDGADNLTGVTDAAGKTTSYEYDERNYLVKVIDANGNATSYTYDDHGRVVATTNAMGKTATATYDICGNILTSTDYAGKLTEFTYDNLDRLTRRKNDDGTVSFSYTRDGKVSSVSAKEGTTQYSYNNMDGLTKVSYPGGKYIEYNYDENEVLTSINTNFGSTSYDYDLLGRLTRVVDRNGFVTQYEYDANGNRTAVKYANGIEVTYSYDEVNRLVSEKVIDSNGETVAQYDYTLGAAGERTKVAELDRTVEYTYDELYRLTGEKITSSDGKVTEYTYTYDAVSNRISKTENGKETVYSYNALNQLIQENNTVYTYDDAGNLISTDSGVKSSTYVYNASNKLLRATVMAGDEAYAEEYTYNYDGMRLSKKTIKGAETSEVRYLNDDDEFTNVIAETDKDGNELCHYTIGDDLISMERDGQTYIYLYDGHGTVRGLINADGELTDTYNYDAFGNMLERTGETENSYLYCGEQQDDTTGLYYLRARYMDPSTGTFTSMDTYEGDAFDPVSLHRYLYANANPVTYVDPSGHMSLPELSACMSIGEMLEKSAAYILFHEIMGAITGFIFGTIDALLGGKGFGEALIAGLEGAAWGVILGALISTLMCFGTVYAGCVIALQIFRGAFLILGGIGTYISAKEGHPAQAVFRGIFALISFRQMGKAIKDVNLIRMSQPENPACFTGDTLVATEDGHKRIDEIKIGDKVWAYDIYTGKTELKEVLNVYVHEETEILHLHTSVGDIDTTPTHPFYVPDYGWVAAGDLIKGDEVYLIDGSSALITGSELEKLSEPILVYNFEVAGFHTYFVGDKSVLVHNQCVPRAWIKRSAFREGMKKLGFKGMEKFINAMKKGFVGKEGANGIKVTKGMTLGNGKQYNYELKVKGAFGDYRFFGNYDEESGHIIFDYFGTGEH</sequence>
<dbReference type="SMART" id="SM00306">
    <property type="entry name" value="HintN"/>
    <property type="match status" value="1"/>
</dbReference>
<reference evidence="4 5" key="1">
    <citation type="journal article" date="2014" name="PLoS ONE">
        <title>Rumen cellulosomics: divergent fiber-degrading strategies revealed by comparative genome-wide analysis of six ruminococcal strains.</title>
        <authorList>
            <person name="Dassa B."/>
            <person name="Borovok I."/>
            <person name="Ruimy-Israeli V."/>
            <person name="Lamed R."/>
            <person name="Flint H.J."/>
            <person name="Duncan S.H."/>
            <person name="Henrissat B."/>
            <person name="Coutinho P."/>
            <person name="Morrison M."/>
            <person name="Mosoni P."/>
            <person name="Yeoman C.J."/>
            <person name="White B.A."/>
            <person name="Bayer E.A."/>
        </authorList>
    </citation>
    <scope>NUCLEOTIDE SEQUENCE [LARGE SCALE GENOMIC DNA]</scope>
    <source>
        <strain evidence="4 5">007c</strain>
    </source>
</reference>
<evidence type="ECO:0000259" key="3">
    <source>
        <dbReference type="SMART" id="SM00306"/>
    </source>
</evidence>
<feature type="transmembrane region" description="Helical" evidence="2">
    <location>
        <begin position="2939"/>
        <end position="2960"/>
    </location>
</feature>
<dbReference type="PROSITE" id="PS50817">
    <property type="entry name" value="INTEIN_N_TER"/>
    <property type="match status" value="1"/>
</dbReference>
<dbReference type="InterPro" id="IPR045351">
    <property type="entry name" value="DUF6531"/>
</dbReference>
<dbReference type="InterPro" id="IPR031325">
    <property type="entry name" value="RHS_repeat"/>
</dbReference>
<dbReference type="PANTHER" id="PTHR32305">
    <property type="match status" value="1"/>
</dbReference>
<dbReference type="PANTHER" id="PTHR32305:SF15">
    <property type="entry name" value="PROTEIN RHSA-RELATED"/>
    <property type="match status" value="1"/>
</dbReference>
<dbReference type="InterPro" id="IPR006141">
    <property type="entry name" value="Intein_N"/>
</dbReference>
<dbReference type="InterPro" id="IPR003587">
    <property type="entry name" value="Hint_dom_N"/>
</dbReference>
<organism evidence="4 5">
    <name type="scientific">Ruminococcus flavefaciens 007c</name>
    <dbReference type="NCBI Taxonomy" id="1341157"/>
    <lineage>
        <taxon>Bacteria</taxon>
        <taxon>Bacillati</taxon>
        <taxon>Bacillota</taxon>
        <taxon>Clostridia</taxon>
        <taxon>Eubacteriales</taxon>
        <taxon>Oscillospiraceae</taxon>
        <taxon>Ruminococcus</taxon>
    </lineage>
</organism>
<dbReference type="Gene3D" id="2.60.40.10">
    <property type="entry name" value="Immunoglobulins"/>
    <property type="match status" value="1"/>
</dbReference>
<feature type="transmembrane region" description="Helical" evidence="2">
    <location>
        <begin position="2907"/>
        <end position="2927"/>
    </location>
</feature>
<dbReference type="Pfam" id="PF05593">
    <property type="entry name" value="RHS_repeat"/>
    <property type="match status" value="3"/>
</dbReference>
<dbReference type="CDD" id="cd00081">
    <property type="entry name" value="Hint"/>
    <property type="match status" value="1"/>
</dbReference>
<dbReference type="OrthoDB" id="1813751at2"/>
<dbReference type="InterPro" id="IPR006530">
    <property type="entry name" value="YD"/>
</dbReference>
<gene>
    <name evidence="4" type="ORF">RF007C_02940</name>
</gene>
<keyword evidence="2" id="KW-0812">Transmembrane</keyword>
<dbReference type="Pfam" id="PF20148">
    <property type="entry name" value="DUF6531"/>
    <property type="match status" value="1"/>
</dbReference>
<dbReference type="eggNOG" id="COG1372">
    <property type="taxonomic scope" value="Bacteria"/>
</dbReference>
<dbReference type="GO" id="GO:0016539">
    <property type="term" value="P:intein-mediated protein splicing"/>
    <property type="evidence" value="ECO:0007669"/>
    <property type="project" value="InterPro"/>
</dbReference>
<dbReference type="Gene3D" id="2.180.10.10">
    <property type="entry name" value="RHS repeat-associated core"/>
    <property type="match status" value="4"/>
</dbReference>
<feature type="domain" description="Hint" evidence="3">
    <location>
        <begin position="3033"/>
        <end position="3127"/>
    </location>
</feature>
<dbReference type="Pfam" id="PF07591">
    <property type="entry name" value="PT-HINT"/>
    <property type="match status" value="1"/>
</dbReference>
<dbReference type="Pfam" id="PF25023">
    <property type="entry name" value="TEN_YD-shell"/>
    <property type="match status" value="4"/>
</dbReference>
<dbReference type="RefSeq" id="WP_037296582.1">
    <property type="nucleotide sequence ID" value="NZ_ATAX01000007.1"/>
</dbReference>
<keyword evidence="5" id="KW-1185">Reference proteome</keyword>
<name>W7V1U7_RUMFL</name>
<evidence type="ECO:0000256" key="1">
    <source>
        <dbReference type="ARBA" id="ARBA00022737"/>
    </source>
</evidence>
<dbReference type="EMBL" id="ATAX01000007">
    <property type="protein sequence ID" value="EWM54965.1"/>
    <property type="molecule type" value="Genomic_DNA"/>
</dbReference>